<proteinExistence type="predicted"/>
<feature type="domain" description="HPt" evidence="17">
    <location>
        <begin position="992"/>
        <end position="1082"/>
    </location>
</feature>
<dbReference type="InterPro" id="IPR035965">
    <property type="entry name" value="PAS-like_dom_sf"/>
</dbReference>
<dbReference type="GO" id="GO:0005524">
    <property type="term" value="F:ATP binding"/>
    <property type="evidence" value="ECO:0007669"/>
    <property type="project" value="UniProtKB-KW"/>
</dbReference>
<keyword evidence="11 14" id="KW-0472">Membrane</keyword>
<keyword evidence="5 13" id="KW-0597">Phosphoprotein</keyword>
<dbReference type="InterPro" id="IPR003661">
    <property type="entry name" value="HisK_dim/P_dom"/>
</dbReference>
<evidence type="ECO:0000256" key="6">
    <source>
        <dbReference type="ARBA" id="ARBA00022692"/>
    </source>
</evidence>
<evidence type="ECO:0000256" key="13">
    <source>
        <dbReference type="PROSITE-ProRule" id="PRU00169"/>
    </source>
</evidence>
<dbReference type="PANTHER" id="PTHR45339:SF1">
    <property type="entry name" value="HYBRID SIGNAL TRANSDUCTION HISTIDINE KINASE J"/>
    <property type="match status" value="1"/>
</dbReference>
<dbReference type="SUPFAM" id="SSF55874">
    <property type="entry name" value="ATPase domain of HSP90 chaperone/DNA topoisomerase II/histidine kinase"/>
    <property type="match status" value="1"/>
</dbReference>
<keyword evidence="10" id="KW-0902">Two-component regulatory system</keyword>
<dbReference type="Pfam" id="PF00512">
    <property type="entry name" value="HisKA"/>
    <property type="match status" value="1"/>
</dbReference>
<dbReference type="InterPro" id="IPR036097">
    <property type="entry name" value="HisK_dim/P_sf"/>
</dbReference>
<evidence type="ECO:0000256" key="7">
    <source>
        <dbReference type="ARBA" id="ARBA00022741"/>
    </source>
</evidence>
<dbReference type="SUPFAM" id="SSF55785">
    <property type="entry name" value="PYP-like sensor domain (PAS domain)"/>
    <property type="match status" value="1"/>
</dbReference>
<dbReference type="PANTHER" id="PTHR45339">
    <property type="entry name" value="HYBRID SIGNAL TRANSDUCTION HISTIDINE KINASE J"/>
    <property type="match status" value="1"/>
</dbReference>
<evidence type="ECO:0000256" key="4">
    <source>
        <dbReference type="ARBA" id="ARBA00022475"/>
    </source>
</evidence>
<evidence type="ECO:0000313" key="19">
    <source>
        <dbReference type="Proteomes" id="UP000183385"/>
    </source>
</evidence>
<dbReference type="CDD" id="cd00082">
    <property type="entry name" value="HisKA"/>
    <property type="match status" value="1"/>
</dbReference>
<keyword evidence="7" id="KW-0547">Nucleotide-binding</keyword>
<evidence type="ECO:0000256" key="10">
    <source>
        <dbReference type="ARBA" id="ARBA00023012"/>
    </source>
</evidence>
<dbReference type="Proteomes" id="UP000183385">
    <property type="component" value="Unassembled WGS sequence"/>
</dbReference>
<dbReference type="SMART" id="SM00387">
    <property type="entry name" value="HATPase_c"/>
    <property type="match status" value="1"/>
</dbReference>
<keyword evidence="19" id="KW-1185">Reference proteome</keyword>
<feature type="transmembrane region" description="Helical" evidence="14">
    <location>
        <begin position="27"/>
        <end position="47"/>
    </location>
</feature>
<evidence type="ECO:0000256" key="14">
    <source>
        <dbReference type="SAM" id="Phobius"/>
    </source>
</evidence>
<sequence>MRGAHCTLEHNEGSIGKLARSSQRLNFWLFGLLALSLGLVGVSFWAIKRVLQEEYDKIDFHFSRLMGDIREHEAFLLRIAQQSDEATRKRDQDVVPLQLSLQWREGPMEVYEGREFSFAMPFTLAARDHAPADGVSTGPFSLGVMLANFYSSVWSTSSYPAPQALLFDLDGTTSIAVPALASSPGRGGLARDTFLEVAARVAAGVRERPPPAHDYQVHWGRADTYHGDSRALLGYVTVDLPDSLWWEGERERQVIAASLLDLDRINDYEQTLLRPLFGQLTLLAPDGRQLMGPPRPAELDDGLSLGSRGMLFKLRSQPHGGWVAVYGVDYTLFFRNLEWLLLSLPALVLTGVGIGLYSVRWYARRVVGPASAAHLRVVESDAFSRTVIDTAPVALCVLGRHGQQLIIHNQLAAQWLGSEADILALARDWRLFDGGWQHGELCIRNDGLYLQAAFAATRYHGEEALLCVFRDITAYHQAQGALAEAKRAADSANAAKTLFLANMSHEIRTPLYGVLGTLELLALTSLDVQQRGYLQAIQGSSTTLLQLISDILDVSKIEAGQMLLTEEDFSPLDLAEEVMRGFAVGAAAKHLQWYACIDAEVPARLHGDAARLRQVLNNLLSNALKFTDVGRVVLRLKVLGRSGQRVRLQWQVTDTGIGIPEHLQPRLFEPFFQVAEGHGSLGGTGLGLAICSRLTQLMGGELRLVSEPGLGSSFSLFLDLPESGEGGSALAEVQLQSGPVYLRGAVRELAGCLEAWLQRWGCLVLPGEPPPGSEATTVLLELFPDALERCDWSGPRVRVLAEAAGQPQFERGAWCVSPLSLRGIARALALAQNGEEQLPAVAEPPRFGKLGLRVLVAEDNPVNQVLLREQLEELGCQVRLAGDGREALRQFEGETFDVLLTDVNMPHCNGYQLTRELRERGLALPIIGVTANAMREEGERCRAVGMNAWLVKPLSLQVLHDTLRALAAPGVAPEATAGAAAGTAQAPQAAAGLQVPAHMLRLFVDTMRQDLESAAQARQAGDAAALCQALHRMAGALAVVRGQALVRSCRLLEEGLGEGRVDCDDPRVARLLARIDEALCSL</sequence>
<feature type="domain" description="Histidine kinase" evidence="15">
    <location>
        <begin position="502"/>
        <end position="722"/>
    </location>
</feature>
<dbReference type="SMART" id="SM00388">
    <property type="entry name" value="HisKA"/>
    <property type="match status" value="1"/>
</dbReference>
<dbReference type="InterPro" id="IPR003594">
    <property type="entry name" value="HATPase_dom"/>
</dbReference>
<dbReference type="InterPro" id="IPR008207">
    <property type="entry name" value="Sig_transdc_His_kin_Hpt_dom"/>
</dbReference>
<dbReference type="FunFam" id="3.30.565.10:FF:000010">
    <property type="entry name" value="Sensor histidine kinase RcsC"/>
    <property type="match status" value="1"/>
</dbReference>
<dbReference type="SUPFAM" id="SSF52172">
    <property type="entry name" value="CheY-like"/>
    <property type="match status" value="1"/>
</dbReference>
<dbReference type="CDD" id="cd16922">
    <property type="entry name" value="HATPase_EvgS-ArcB-TorS-like"/>
    <property type="match status" value="1"/>
</dbReference>
<dbReference type="PRINTS" id="PR00344">
    <property type="entry name" value="BCTRLSENSOR"/>
</dbReference>
<keyword evidence="18" id="KW-0808">Transferase</keyword>
<feature type="domain" description="Response regulatory" evidence="16">
    <location>
        <begin position="853"/>
        <end position="967"/>
    </location>
</feature>
<dbReference type="SUPFAM" id="SSF47226">
    <property type="entry name" value="Histidine-containing phosphotransfer domain, HPT domain"/>
    <property type="match status" value="1"/>
</dbReference>
<keyword evidence="8" id="KW-0067">ATP-binding</keyword>
<dbReference type="GO" id="GO:0000155">
    <property type="term" value="F:phosphorelay sensor kinase activity"/>
    <property type="evidence" value="ECO:0007669"/>
    <property type="project" value="InterPro"/>
</dbReference>
<evidence type="ECO:0000313" key="18">
    <source>
        <dbReference type="EMBL" id="SFD41062.1"/>
    </source>
</evidence>
<gene>
    <name evidence="18" type="ORF">SAMN05216577_12524</name>
</gene>
<accession>A0AAQ1KI01</accession>
<dbReference type="SMART" id="SM00448">
    <property type="entry name" value="REC"/>
    <property type="match status" value="1"/>
</dbReference>
<dbReference type="PROSITE" id="PS50109">
    <property type="entry name" value="HIS_KIN"/>
    <property type="match status" value="1"/>
</dbReference>
<name>A0AAQ1KI01_9PSED</name>
<dbReference type="AlphaFoldDB" id="A0AAQ1KI01"/>
<dbReference type="Gene3D" id="1.20.120.160">
    <property type="entry name" value="HPT domain"/>
    <property type="match status" value="1"/>
</dbReference>
<dbReference type="PROSITE" id="PS50110">
    <property type="entry name" value="RESPONSE_REGULATORY"/>
    <property type="match status" value="1"/>
</dbReference>
<keyword evidence="18" id="KW-0418">Kinase</keyword>
<dbReference type="EMBL" id="FOLS01000025">
    <property type="protein sequence ID" value="SFD41062.1"/>
    <property type="molecule type" value="Genomic_DNA"/>
</dbReference>
<dbReference type="Pfam" id="PF00072">
    <property type="entry name" value="Response_reg"/>
    <property type="match status" value="1"/>
</dbReference>
<keyword evidence="6 14" id="KW-0812">Transmembrane</keyword>
<evidence type="ECO:0000259" key="17">
    <source>
        <dbReference type="PROSITE" id="PS50894"/>
    </source>
</evidence>
<organism evidence="18 19">
    <name type="scientific">Pseudomonas citronellolis</name>
    <dbReference type="NCBI Taxonomy" id="53408"/>
    <lineage>
        <taxon>Bacteria</taxon>
        <taxon>Pseudomonadati</taxon>
        <taxon>Pseudomonadota</taxon>
        <taxon>Gammaproteobacteria</taxon>
        <taxon>Pseudomonadales</taxon>
        <taxon>Pseudomonadaceae</taxon>
        <taxon>Pseudomonas</taxon>
    </lineage>
</organism>
<evidence type="ECO:0000256" key="5">
    <source>
        <dbReference type="ARBA" id="ARBA00022553"/>
    </source>
</evidence>
<dbReference type="SUPFAM" id="SSF47384">
    <property type="entry name" value="Homodimeric domain of signal transducing histidine kinase"/>
    <property type="match status" value="1"/>
</dbReference>
<evidence type="ECO:0000256" key="9">
    <source>
        <dbReference type="ARBA" id="ARBA00022989"/>
    </source>
</evidence>
<dbReference type="InterPro" id="IPR036641">
    <property type="entry name" value="HPT_dom_sf"/>
</dbReference>
<evidence type="ECO:0000256" key="8">
    <source>
        <dbReference type="ARBA" id="ARBA00022840"/>
    </source>
</evidence>
<feature type="modified residue" description="4-aspartylphosphate" evidence="13">
    <location>
        <position position="902"/>
    </location>
</feature>
<dbReference type="Pfam" id="PF01627">
    <property type="entry name" value="Hpt"/>
    <property type="match status" value="1"/>
</dbReference>
<dbReference type="PROSITE" id="PS50894">
    <property type="entry name" value="HPT"/>
    <property type="match status" value="1"/>
</dbReference>
<dbReference type="Gene3D" id="1.10.287.130">
    <property type="match status" value="1"/>
</dbReference>
<evidence type="ECO:0000256" key="11">
    <source>
        <dbReference type="ARBA" id="ARBA00023136"/>
    </source>
</evidence>
<evidence type="ECO:0000256" key="2">
    <source>
        <dbReference type="ARBA" id="ARBA00004651"/>
    </source>
</evidence>
<dbReference type="GO" id="GO:0005886">
    <property type="term" value="C:plasma membrane"/>
    <property type="evidence" value="ECO:0007669"/>
    <property type="project" value="UniProtKB-SubCell"/>
</dbReference>
<dbReference type="InterPro" id="IPR036890">
    <property type="entry name" value="HATPase_C_sf"/>
</dbReference>
<reference evidence="18 19" key="1">
    <citation type="submission" date="2016-10" db="EMBL/GenBank/DDBJ databases">
        <authorList>
            <person name="Varghese N."/>
            <person name="Submissions S."/>
        </authorList>
    </citation>
    <scope>NUCLEOTIDE SEQUENCE [LARGE SCALE GENOMIC DNA]</scope>
    <source>
        <strain evidence="18 19">LMG 18378</strain>
    </source>
</reference>
<dbReference type="CDD" id="cd17546">
    <property type="entry name" value="REC_hyHK_CKI1_RcsC-like"/>
    <property type="match status" value="1"/>
</dbReference>
<dbReference type="InterPro" id="IPR011006">
    <property type="entry name" value="CheY-like_superfamily"/>
</dbReference>
<dbReference type="Gene3D" id="3.30.565.10">
    <property type="entry name" value="Histidine kinase-like ATPase, C-terminal domain"/>
    <property type="match status" value="1"/>
</dbReference>
<comment type="caution">
    <text evidence="18">The sequence shown here is derived from an EMBL/GenBank/DDBJ whole genome shotgun (WGS) entry which is preliminary data.</text>
</comment>
<keyword evidence="9 14" id="KW-1133">Transmembrane helix</keyword>
<evidence type="ECO:0000256" key="1">
    <source>
        <dbReference type="ARBA" id="ARBA00000085"/>
    </source>
</evidence>
<keyword evidence="4" id="KW-1003">Cell membrane</keyword>
<evidence type="ECO:0000256" key="3">
    <source>
        <dbReference type="ARBA" id="ARBA00012438"/>
    </source>
</evidence>
<evidence type="ECO:0000259" key="15">
    <source>
        <dbReference type="PROSITE" id="PS50109"/>
    </source>
</evidence>
<dbReference type="EC" id="2.7.13.3" evidence="3"/>
<dbReference type="InterPro" id="IPR001789">
    <property type="entry name" value="Sig_transdc_resp-reg_receiver"/>
</dbReference>
<dbReference type="Gene3D" id="3.40.50.2300">
    <property type="match status" value="1"/>
</dbReference>
<comment type="catalytic activity">
    <reaction evidence="1">
        <text>ATP + protein L-histidine = ADP + protein N-phospho-L-histidine.</text>
        <dbReference type="EC" id="2.7.13.3"/>
    </reaction>
</comment>
<comment type="subcellular location">
    <subcellularLocation>
        <location evidence="2">Cell membrane</location>
        <topology evidence="2">Multi-pass membrane protein</topology>
    </subcellularLocation>
</comment>
<evidence type="ECO:0000256" key="12">
    <source>
        <dbReference type="PROSITE-ProRule" id="PRU00110"/>
    </source>
</evidence>
<protein>
    <recommendedName>
        <fullName evidence="3">histidine kinase</fullName>
        <ecNumber evidence="3">2.7.13.3</ecNumber>
    </recommendedName>
</protein>
<evidence type="ECO:0000259" key="16">
    <source>
        <dbReference type="PROSITE" id="PS50110"/>
    </source>
</evidence>
<dbReference type="InterPro" id="IPR004358">
    <property type="entry name" value="Sig_transdc_His_kin-like_C"/>
</dbReference>
<feature type="modified residue" description="Phosphohistidine" evidence="12">
    <location>
        <position position="1031"/>
    </location>
</feature>
<dbReference type="InterPro" id="IPR005467">
    <property type="entry name" value="His_kinase_dom"/>
</dbReference>
<dbReference type="Pfam" id="PF02518">
    <property type="entry name" value="HATPase_c"/>
    <property type="match status" value="1"/>
</dbReference>